<dbReference type="RefSeq" id="XP_040761703.1">
    <property type="nucleotide sequence ID" value="XM_040912939.1"/>
</dbReference>
<dbReference type="EMBL" id="KV427640">
    <property type="protein sequence ID" value="KZT03963.1"/>
    <property type="molecule type" value="Genomic_DNA"/>
</dbReference>
<evidence type="ECO:0000259" key="1">
    <source>
        <dbReference type="Pfam" id="PF01636"/>
    </source>
</evidence>
<dbReference type="InterPro" id="IPR011009">
    <property type="entry name" value="Kinase-like_dom_sf"/>
</dbReference>
<keyword evidence="3" id="KW-1185">Reference proteome</keyword>
<dbReference type="STRING" id="1314785.A0A165D1J8"/>
<reference evidence="2 3" key="1">
    <citation type="journal article" date="2016" name="Mol. Biol. Evol.">
        <title>Comparative Genomics of Early-Diverging Mushroom-Forming Fungi Provides Insights into the Origins of Lignocellulose Decay Capabilities.</title>
        <authorList>
            <person name="Nagy L.G."/>
            <person name="Riley R."/>
            <person name="Tritt A."/>
            <person name="Adam C."/>
            <person name="Daum C."/>
            <person name="Floudas D."/>
            <person name="Sun H."/>
            <person name="Yadav J.S."/>
            <person name="Pangilinan J."/>
            <person name="Larsson K.H."/>
            <person name="Matsuura K."/>
            <person name="Barry K."/>
            <person name="Labutti K."/>
            <person name="Kuo R."/>
            <person name="Ohm R.A."/>
            <person name="Bhattacharya S.S."/>
            <person name="Shirouzu T."/>
            <person name="Yoshinaga Y."/>
            <person name="Martin F.M."/>
            <person name="Grigoriev I.V."/>
            <person name="Hibbett D.S."/>
        </authorList>
    </citation>
    <scope>NUCLEOTIDE SEQUENCE [LARGE SCALE GENOMIC DNA]</scope>
    <source>
        <strain evidence="2 3">93-53</strain>
    </source>
</reference>
<protein>
    <recommendedName>
        <fullName evidence="1">Aminoglycoside phosphotransferase domain-containing protein</fullName>
    </recommendedName>
</protein>
<dbReference type="SUPFAM" id="SSF56112">
    <property type="entry name" value="Protein kinase-like (PK-like)"/>
    <property type="match status" value="1"/>
</dbReference>
<dbReference type="PANTHER" id="PTHR21310:SF15">
    <property type="entry name" value="AMINOGLYCOSIDE PHOSPHOTRANSFERASE DOMAIN-CONTAINING PROTEIN"/>
    <property type="match status" value="1"/>
</dbReference>
<sequence>MNSSLASQISQLRKPKWADLSSLLQVATAALGKTGCESITLLGCGSYNYVYRIAFDDGSDVAASIPNADEEDFVPATKRSEIATIRFVSESGLYPHISVPKVHASDLTFANPVGAPYILMDVVKGVTLNDAISHDKELRGLDALGAEDQLRVVNVMAKIQASLSQPVPFDRLGSLVDSTTKGFVVAEGISLTGDVLGGPWKSISDMWYWLLEREVVRAMNEWSTLEKDELPDSFGQYTPQKFGRLLQTLSALIPYFVPPPLYLTLVLHHPDLALRNIVVDPHDYSKVNGIIDWGGAQILPLMLTAHYPHDLLTEGDDPCERPGHPDEGWNTVPHDWTSLGDTTAWAEEFRGEGDRVDMTTRAAAMVKRYYLRQHFGACFARALHEVHGDTDLLRATVFTDAPYYLKFHEVLTGGYIAWFRHEEWIMETFARLHVAGHIPGRLILGPNVYTASVENVVCDLSFVESSEQGQRQENEEKTDYDE</sequence>
<dbReference type="InterPro" id="IPR002575">
    <property type="entry name" value="Aminoglycoside_PTrfase"/>
</dbReference>
<dbReference type="InterPro" id="IPR051678">
    <property type="entry name" value="AGP_Transferase"/>
</dbReference>
<gene>
    <name evidence="2" type="ORF">LAESUDRAFT_761549</name>
</gene>
<evidence type="ECO:0000313" key="2">
    <source>
        <dbReference type="EMBL" id="KZT03963.1"/>
    </source>
</evidence>
<dbReference type="Proteomes" id="UP000076871">
    <property type="component" value="Unassembled WGS sequence"/>
</dbReference>
<feature type="domain" description="Aminoglycoside phosphotransferase" evidence="1">
    <location>
        <begin position="42"/>
        <end position="298"/>
    </location>
</feature>
<dbReference type="GeneID" id="63829967"/>
<name>A0A165D1J8_9APHY</name>
<dbReference type="InParanoid" id="A0A165D1J8"/>
<evidence type="ECO:0000313" key="3">
    <source>
        <dbReference type="Proteomes" id="UP000076871"/>
    </source>
</evidence>
<accession>A0A165D1J8</accession>
<organism evidence="2 3">
    <name type="scientific">Laetiporus sulphureus 93-53</name>
    <dbReference type="NCBI Taxonomy" id="1314785"/>
    <lineage>
        <taxon>Eukaryota</taxon>
        <taxon>Fungi</taxon>
        <taxon>Dikarya</taxon>
        <taxon>Basidiomycota</taxon>
        <taxon>Agaricomycotina</taxon>
        <taxon>Agaricomycetes</taxon>
        <taxon>Polyporales</taxon>
        <taxon>Laetiporus</taxon>
    </lineage>
</organism>
<dbReference type="Pfam" id="PF01636">
    <property type="entry name" value="APH"/>
    <property type="match status" value="1"/>
</dbReference>
<proteinExistence type="predicted"/>
<dbReference type="OrthoDB" id="2794642at2759"/>
<dbReference type="PANTHER" id="PTHR21310">
    <property type="entry name" value="AMINOGLYCOSIDE PHOSPHOTRANSFERASE-RELATED-RELATED"/>
    <property type="match status" value="1"/>
</dbReference>
<dbReference type="AlphaFoldDB" id="A0A165D1J8"/>